<proteinExistence type="predicted"/>
<name>A0A915IS43_ROMCU</name>
<sequence>MANGNKTHNFRIEARNTLEQLSTAAAQITNHVPTVKTIDQIIILISDQFQAQQLCIQREIQEQVQSINACFTTLAEQMQQLISTTTAAAVARNVPTPRPLPVTSQFHGEEMCDIYIPIETLCEIELTLALVRLPRHIKPKASSVDTLYNHKFSRTTCGKDEVSRTMPQRRPLPAVNPFGFWDYPLEDYFDHPQPQYDWPHTSHHQEYSRIKTIVDNMHPLAIDGSTSNKCLLHFFIRLKKELLPIT</sequence>
<dbReference type="Proteomes" id="UP000887565">
    <property type="component" value="Unplaced"/>
</dbReference>
<protein>
    <submittedName>
        <fullName evidence="2">Uncharacterized protein</fullName>
    </submittedName>
</protein>
<evidence type="ECO:0000313" key="2">
    <source>
        <dbReference type="WBParaSite" id="nRc.2.0.1.t16690-RA"/>
    </source>
</evidence>
<keyword evidence="1" id="KW-1185">Reference proteome</keyword>
<evidence type="ECO:0000313" key="1">
    <source>
        <dbReference type="Proteomes" id="UP000887565"/>
    </source>
</evidence>
<organism evidence="1 2">
    <name type="scientific">Romanomermis culicivorax</name>
    <name type="common">Nematode worm</name>
    <dbReference type="NCBI Taxonomy" id="13658"/>
    <lineage>
        <taxon>Eukaryota</taxon>
        <taxon>Metazoa</taxon>
        <taxon>Ecdysozoa</taxon>
        <taxon>Nematoda</taxon>
        <taxon>Enoplea</taxon>
        <taxon>Dorylaimia</taxon>
        <taxon>Mermithida</taxon>
        <taxon>Mermithoidea</taxon>
        <taxon>Mermithidae</taxon>
        <taxon>Romanomermis</taxon>
    </lineage>
</organism>
<reference evidence="2" key="1">
    <citation type="submission" date="2022-11" db="UniProtKB">
        <authorList>
            <consortium name="WormBaseParasite"/>
        </authorList>
    </citation>
    <scope>IDENTIFICATION</scope>
</reference>
<accession>A0A915IS43</accession>
<dbReference type="WBParaSite" id="nRc.2.0.1.t16690-RA">
    <property type="protein sequence ID" value="nRc.2.0.1.t16690-RA"/>
    <property type="gene ID" value="nRc.2.0.1.g16690"/>
</dbReference>
<dbReference type="AlphaFoldDB" id="A0A915IS43"/>